<dbReference type="NCBIfam" id="NF006508">
    <property type="entry name" value="PRK08944.1"/>
    <property type="match status" value="1"/>
</dbReference>
<keyword evidence="3" id="KW-1003">Cell membrane</keyword>
<protein>
    <submittedName>
        <fullName evidence="9">Flagellar motor rotation protein MotB</fullName>
    </submittedName>
</protein>
<evidence type="ECO:0000256" key="2">
    <source>
        <dbReference type="ARBA" id="ARBA00008914"/>
    </source>
</evidence>
<dbReference type="SUPFAM" id="SSF103088">
    <property type="entry name" value="OmpA-like"/>
    <property type="match status" value="1"/>
</dbReference>
<feature type="transmembrane region" description="Helical" evidence="7">
    <location>
        <begin position="20"/>
        <end position="38"/>
    </location>
</feature>
<organism evidence="9">
    <name type="scientific">hydrothermal vent metagenome</name>
    <dbReference type="NCBI Taxonomy" id="652676"/>
    <lineage>
        <taxon>unclassified sequences</taxon>
        <taxon>metagenomes</taxon>
        <taxon>ecological metagenomes</taxon>
    </lineage>
</organism>
<dbReference type="CDD" id="cd07185">
    <property type="entry name" value="OmpA_C-like"/>
    <property type="match status" value="1"/>
</dbReference>
<proteinExistence type="inferred from homology"/>
<dbReference type="PANTHER" id="PTHR30329:SF21">
    <property type="entry name" value="LIPOPROTEIN YIAD-RELATED"/>
    <property type="match status" value="1"/>
</dbReference>
<dbReference type="InterPro" id="IPR050330">
    <property type="entry name" value="Bact_OuterMem_StrucFunc"/>
</dbReference>
<comment type="similarity">
    <text evidence="2">Belongs to the MotB family.</text>
</comment>
<evidence type="ECO:0000256" key="4">
    <source>
        <dbReference type="ARBA" id="ARBA00022692"/>
    </source>
</evidence>
<dbReference type="InterPro" id="IPR006665">
    <property type="entry name" value="OmpA-like"/>
</dbReference>
<evidence type="ECO:0000256" key="5">
    <source>
        <dbReference type="ARBA" id="ARBA00022989"/>
    </source>
</evidence>
<name>A0A3B1AWG5_9ZZZZ</name>
<accession>A0A3B1AWG5</accession>
<dbReference type="AlphaFoldDB" id="A0A3B1AWG5"/>
<reference evidence="9" key="1">
    <citation type="submission" date="2018-06" db="EMBL/GenBank/DDBJ databases">
        <authorList>
            <person name="Zhirakovskaya E."/>
        </authorList>
    </citation>
    <scope>NUCLEOTIDE SEQUENCE</scope>
</reference>
<gene>
    <name evidence="9" type="ORF">MNBD_GAMMA26-1732</name>
</gene>
<dbReference type="GO" id="GO:0005886">
    <property type="term" value="C:plasma membrane"/>
    <property type="evidence" value="ECO:0007669"/>
    <property type="project" value="UniProtKB-SubCell"/>
</dbReference>
<evidence type="ECO:0000256" key="7">
    <source>
        <dbReference type="SAM" id="Phobius"/>
    </source>
</evidence>
<keyword evidence="5 7" id="KW-1133">Transmembrane helix</keyword>
<dbReference type="PANTHER" id="PTHR30329">
    <property type="entry name" value="STATOR ELEMENT OF FLAGELLAR MOTOR COMPLEX"/>
    <property type="match status" value="1"/>
</dbReference>
<feature type="domain" description="OmpA-like" evidence="8">
    <location>
        <begin position="194"/>
        <end position="315"/>
    </location>
</feature>
<evidence type="ECO:0000256" key="1">
    <source>
        <dbReference type="ARBA" id="ARBA00004162"/>
    </source>
</evidence>
<dbReference type="Pfam" id="PF00691">
    <property type="entry name" value="OmpA"/>
    <property type="match status" value="1"/>
</dbReference>
<dbReference type="Gene3D" id="3.30.1330.60">
    <property type="entry name" value="OmpA-like domain"/>
    <property type="match status" value="1"/>
</dbReference>
<dbReference type="InterPro" id="IPR036737">
    <property type="entry name" value="OmpA-like_sf"/>
</dbReference>
<evidence type="ECO:0000259" key="8">
    <source>
        <dbReference type="PROSITE" id="PS51123"/>
    </source>
</evidence>
<dbReference type="PROSITE" id="PS51123">
    <property type="entry name" value="OMPA_2"/>
    <property type="match status" value="1"/>
</dbReference>
<dbReference type="InterPro" id="IPR025713">
    <property type="entry name" value="MotB-like_N_dom"/>
</dbReference>
<dbReference type="EMBL" id="UOFX01000034">
    <property type="protein sequence ID" value="VAX08092.1"/>
    <property type="molecule type" value="Genomic_DNA"/>
</dbReference>
<keyword evidence="4 7" id="KW-0812">Transmembrane</keyword>
<keyword evidence="9" id="KW-0969">Cilium</keyword>
<dbReference type="Pfam" id="PF13677">
    <property type="entry name" value="MotB_plug"/>
    <property type="match status" value="1"/>
</dbReference>
<keyword evidence="9" id="KW-0282">Flagellum</keyword>
<evidence type="ECO:0000256" key="6">
    <source>
        <dbReference type="ARBA" id="ARBA00023136"/>
    </source>
</evidence>
<keyword evidence="9" id="KW-0966">Cell projection</keyword>
<keyword evidence="6 7" id="KW-0472">Membrane</keyword>
<comment type="subcellular location">
    <subcellularLocation>
        <location evidence="1">Cell membrane</location>
        <topology evidence="1">Single-pass membrane protein</topology>
    </subcellularLocation>
</comment>
<evidence type="ECO:0000256" key="3">
    <source>
        <dbReference type="ARBA" id="ARBA00022475"/>
    </source>
</evidence>
<evidence type="ECO:0000313" key="9">
    <source>
        <dbReference type="EMBL" id="VAX08092.1"/>
    </source>
</evidence>
<sequence>MTEDNEQKCDAGSPPWMATFADMMALLMCFFVLLLSFAEMDAIRFKKMAESMKDAFGVQREIPTNEIVKGISVIKQEFSASISDPTIKNEIKQETADEEKTYLEVNEGALSQGSDQNNIDVSIAPPIEQASIEESKEELTEKFEEEPKKLDINEAIVDAVEAKLAAEAAAQAAELREELKKEIEEGLISVETADADVIVRINEKGSFPSGSADLNPGFIEVMERITVAISTKPGKIVVAGHTDNVPISTRRFRSNWELSSARAVTVVHALLTDPTMDPERFLVEGHADSNPLAPNDSSENRAVNRRVELIIKRSENEALANESVEVSIPATKVDATTPVAAPKGDTGRRSPMNLDGLIDAAGVVNNE</sequence>